<dbReference type="SUPFAM" id="SSF55729">
    <property type="entry name" value="Acyl-CoA N-acyltransferases (Nat)"/>
    <property type="match status" value="1"/>
</dbReference>
<comment type="caution">
    <text evidence="4">The sequence shown here is derived from an EMBL/GenBank/DDBJ whole genome shotgun (WGS) entry which is preliminary data.</text>
</comment>
<proteinExistence type="predicted"/>
<name>A0ABT1JQ20_ACTCY</name>
<evidence type="ECO:0000256" key="2">
    <source>
        <dbReference type="ARBA" id="ARBA00023315"/>
    </source>
</evidence>
<accession>A0ABT1JQ20</accession>
<organism evidence="4 5">
    <name type="scientific">Actinoalloteichus caeruleus DSM 43889</name>
    <dbReference type="NCBI Taxonomy" id="1120930"/>
    <lineage>
        <taxon>Bacteria</taxon>
        <taxon>Bacillati</taxon>
        <taxon>Actinomycetota</taxon>
        <taxon>Actinomycetes</taxon>
        <taxon>Pseudonocardiales</taxon>
        <taxon>Pseudonocardiaceae</taxon>
        <taxon>Actinoalloteichus</taxon>
        <taxon>Actinoalloteichus cyanogriseus</taxon>
    </lineage>
</organism>
<dbReference type="InterPro" id="IPR016181">
    <property type="entry name" value="Acyl_CoA_acyltransferase"/>
</dbReference>
<dbReference type="RefSeq" id="WP_026418465.1">
    <property type="nucleotide sequence ID" value="NZ_AUBJ02000001.1"/>
</dbReference>
<sequence length="181" mass="19767">MTSPAGRPSARIEPIDLSSQVGEVIDLARRAMAAADQPFAEHTANYLPRVVDLPGLLALGVRERSRLVGVAVGWPCGQHPSWPAMVGPALVATGNLHWLEGSFELAELQVSPEHHGQGLGTALVHAVEGSTTSDRIVLQANVANRRAREFYRRRGFRVLSGPYQWLRRPRFLVLGARLPLT</sequence>
<dbReference type="Pfam" id="PF13508">
    <property type="entry name" value="Acetyltransf_7"/>
    <property type="match status" value="1"/>
</dbReference>
<evidence type="ECO:0000259" key="3">
    <source>
        <dbReference type="PROSITE" id="PS51186"/>
    </source>
</evidence>
<protein>
    <submittedName>
        <fullName evidence="4">Acetyltransferase (GNAT) family protein</fullName>
    </submittedName>
</protein>
<reference evidence="4 5" key="1">
    <citation type="submission" date="2022-06" db="EMBL/GenBank/DDBJ databases">
        <title>Genomic Encyclopedia of Type Strains, Phase I: the one thousand microbial genomes (KMG-I) project.</title>
        <authorList>
            <person name="Kyrpides N."/>
        </authorList>
    </citation>
    <scope>NUCLEOTIDE SEQUENCE [LARGE SCALE GENOMIC DNA]</scope>
    <source>
        <strain evidence="4 5">DSM 43889</strain>
    </source>
</reference>
<evidence type="ECO:0000256" key="1">
    <source>
        <dbReference type="ARBA" id="ARBA00022679"/>
    </source>
</evidence>
<dbReference type="InterPro" id="IPR000182">
    <property type="entry name" value="GNAT_dom"/>
</dbReference>
<dbReference type="CDD" id="cd04301">
    <property type="entry name" value="NAT_SF"/>
    <property type="match status" value="1"/>
</dbReference>
<evidence type="ECO:0000313" key="4">
    <source>
        <dbReference type="EMBL" id="MCP2334231.1"/>
    </source>
</evidence>
<evidence type="ECO:0000313" key="5">
    <source>
        <dbReference type="Proteomes" id="UP000791080"/>
    </source>
</evidence>
<keyword evidence="5" id="KW-1185">Reference proteome</keyword>
<keyword evidence="2" id="KW-0012">Acyltransferase</keyword>
<dbReference type="PANTHER" id="PTHR43877">
    <property type="entry name" value="AMINOALKYLPHOSPHONATE N-ACETYLTRANSFERASE-RELATED-RELATED"/>
    <property type="match status" value="1"/>
</dbReference>
<dbReference type="Gene3D" id="3.40.630.30">
    <property type="match status" value="1"/>
</dbReference>
<dbReference type="InterPro" id="IPR050832">
    <property type="entry name" value="Bact_Acetyltransf"/>
</dbReference>
<dbReference type="Proteomes" id="UP000791080">
    <property type="component" value="Unassembled WGS sequence"/>
</dbReference>
<keyword evidence="1" id="KW-0808">Transferase</keyword>
<feature type="domain" description="N-acetyltransferase" evidence="3">
    <location>
        <begin position="10"/>
        <end position="179"/>
    </location>
</feature>
<dbReference type="PROSITE" id="PS51186">
    <property type="entry name" value="GNAT"/>
    <property type="match status" value="1"/>
</dbReference>
<gene>
    <name evidence="4" type="ORF">G443_004501</name>
</gene>
<dbReference type="EMBL" id="AUBJ02000001">
    <property type="protein sequence ID" value="MCP2334231.1"/>
    <property type="molecule type" value="Genomic_DNA"/>
</dbReference>